<evidence type="ECO:0000256" key="1">
    <source>
        <dbReference type="SAM" id="MobiDB-lite"/>
    </source>
</evidence>
<feature type="compositionally biased region" description="Basic residues" evidence="1">
    <location>
        <begin position="68"/>
        <end position="78"/>
    </location>
</feature>
<evidence type="ECO:0000313" key="3">
    <source>
        <dbReference type="EMBL" id="GAV62546.1"/>
    </source>
</evidence>
<sequence length="331" mass="37609">MTMMHIIRVVGVTFRSKHSPSRFTTFSNNLNVFTKVNNSGVVCGSVIVKWRGKSYSAASASASELPKPKPKPPKRRRVPRDVRRAMVESYVNKYRATHAGKFPTVYDVTKEVGGSHYVNRSIFQELVYNSKISTSNKKSENLLGEELLKENESFIEVEKVPTKEMNMDAGIHGDYKVVVNNVEIGDTSNKHLKEERRKKASPGVEKMLSEEVGQPTIPGSSSDFVAAQSDLLERDVEDLSYPSLEISKGGELKKLIGEKERLRKLIIHSSKMQKLRRKNKQHLKFHWILMLQSIKMSSMKGPMRRKNMAQAYLVSRLMTKNLQRNLLCGKI</sequence>
<dbReference type="InParanoid" id="A0A1Q3B3E2"/>
<organism evidence="3 4">
    <name type="scientific">Cephalotus follicularis</name>
    <name type="common">Albany pitcher plant</name>
    <dbReference type="NCBI Taxonomy" id="3775"/>
    <lineage>
        <taxon>Eukaryota</taxon>
        <taxon>Viridiplantae</taxon>
        <taxon>Streptophyta</taxon>
        <taxon>Embryophyta</taxon>
        <taxon>Tracheophyta</taxon>
        <taxon>Spermatophyta</taxon>
        <taxon>Magnoliopsida</taxon>
        <taxon>eudicotyledons</taxon>
        <taxon>Gunneridae</taxon>
        <taxon>Pentapetalae</taxon>
        <taxon>rosids</taxon>
        <taxon>fabids</taxon>
        <taxon>Oxalidales</taxon>
        <taxon>Cephalotaceae</taxon>
        <taxon>Cephalotus</taxon>
    </lineage>
</organism>
<keyword evidence="4" id="KW-1185">Reference proteome</keyword>
<feature type="region of interest" description="Disordered" evidence="1">
    <location>
        <begin position="59"/>
        <end position="79"/>
    </location>
</feature>
<evidence type="ECO:0000313" key="4">
    <source>
        <dbReference type="Proteomes" id="UP000187406"/>
    </source>
</evidence>
<feature type="domain" description="AT3G52170-like helix-turn-helix" evidence="2">
    <location>
        <begin position="80"/>
        <end position="128"/>
    </location>
</feature>
<dbReference type="InterPro" id="IPR058942">
    <property type="entry name" value="AT3G52170-like"/>
</dbReference>
<dbReference type="OrthoDB" id="1930826at2759"/>
<comment type="caution">
    <text evidence="3">The sequence shown here is derived from an EMBL/GenBank/DDBJ whole genome shotgun (WGS) entry which is preliminary data.</text>
</comment>
<name>A0A1Q3B3E2_CEPFO</name>
<proteinExistence type="predicted"/>
<dbReference type="InterPro" id="IPR058941">
    <property type="entry name" value="HTH_AT3G52170-like"/>
</dbReference>
<dbReference type="PANTHER" id="PTHR34568:SF4">
    <property type="entry name" value="OS02G0638000 PROTEIN"/>
    <property type="match status" value="1"/>
</dbReference>
<dbReference type="Proteomes" id="UP000187406">
    <property type="component" value="Unassembled WGS sequence"/>
</dbReference>
<evidence type="ECO:0000259" key="2">
    <source>
        <dbReference type="Pfam" id="PF25896"/>
    </source>
</evidence>
<reference evidence="4" key="1">
    <citation type="submission" date="2016-04" db="EMBL/GenBank/DDBJ databases">
        <title>Cephalotus genome sequencing.</title>
        <authorList>
            <person name="Fukushima K."/>
            <person name="Hasebe M."/>
            <person name="Fang X."/>
        </authorList>
    </citation>
    <scope>NUCLEOTIDE SEQUENCE [LARGE SCALE GENOMIC DNA]</scope>
    <source>
        <strain evidence="4">cv. St1</strain>
    </source>
</reference>
<dbReference type="Pfam" id="PF25896">
    <property type="entry name" value="HTH_AT3G52170"/>
    <property type="match status" value="1"/>
</dbReference>
<dbReference type="PANTHER" id="PTHR34568">
    <property type="entry name" value="RRM DOMAIN-CONTAINING PROTEIN"/>
    <property type="match status" value="1"/>
</dbReference>
<accession>A0A1Q3B3E2</accession>
<feature type="region of interest" description="Disordered" evidence="1">
    <location>
        <begin position="197"/>
        <end position="220"/>
    </location>
</feature>
<dbReference type="EMBL" id="BDDD01000260">
    <property type="protein sequence ID" value="GAV62546.1"/>
    <property type="molecule type" value="Genomic_DNA"/>
</dbReference>
<dbReference type="STRING" id="3775.A0A1Q3B3E2"/>
<gene>
    <name evidence="3" type="ORF">CFOL_v3_06069</name>
</gene>
<dbReference type="AlphaFoldDB" id="A0A1Q3B3E2"/>
<protein>
    <recommendedName>
        <fullName evidence="2">AT3G52170-like helix-turn-helix domain-containing protein</fullName>
    </recommendedName>
</protein>